<evidence type="ECO:0000313" key="4">
    <source>
        <dbReference type="EMBL" id="KAJ2850917.1"/>
    </source>
</evidence>
<feature type="transmembrane region" description="Helical" evidence="2">
    <location>
        <begin position="335"/>
        <end position="353"/>
    </location>
</feature>
<feature type="compositionally biased region" description="Polar residues" evidence="1">
    <location>
        <begin position="461"/>
        <end position="480"/>
    </location>
</feature>
<feature type="region of interest" description="Disordered" evidence="1">
    <location>
        <begin position="434"/>
        <end position="501"/>
    </location>
</feature>
<evidence type="ECO:0000313" key="5">
    <source>
        <dbReference type="Proteomes" id="UP001139887"/>
    </source>
</evidence>
<protein>
    <recommendedName>
        <fullName evidence="3">DUF3533 domain-containing protein</fullName>
    </recommendedName>
</protein>
<dbReference type="InterPro" id="IPR053001">
    <property type="entry name" value="MNNG_permease-like"/>
</dbReference>
<feature type="domain" description="DUF3533" evidence="3">
    <location>
        <begin position="37"/>
        <end position="403"/>
    </location>
</feature>
<organism evidence="4 5">
    <name type="scientific">Coemansia brasiliensis</name>
    <dbReference type="NCBI Taxonomy" id="2650707"/>
    <lineage>
        <taxon>Eukaryota</taxon>
        <taxon>Fungi</taxon>
        <taxon>Fungi incertae sedis</taxon>
        <taxon>Zoopagomycota</taxon>
        <taxon>Kickxellomycotina</taxon>
        <taxon>Kickxellomycetes</taxon>
        <taxon>Kickxellales</taxon>
        <taxon>Kickxellaceae</taxon>
        <taxon>Coemansia</taxon>
    </lineage>
</organism>
<keyword evidence="2" id="KW-0472">Membrane</keyword>
<feature type="compositionally biased region" description="Acidic residues" evidence="1">
    <location>
        <begin position="492"/>
        <end position="501"/>
    </location>
</feature>
<proteinExistence type="predicted"/>
<accession>A0A9W8IBF0</accession>
<dbReference type="EMBL" id="JANBUW010000021">
    <property type="protein sequence ID" value="KAJ2850917.1"/>
    <property type="molecule type" value="Genomic_DNA"/>
</dbReference>
<gene>
    <name evidence="4" type="ORF">IWW36_001543</name>
</gene>
<sequence length="501" mass="55949">MRVLKEHRERQKKLLPLFSPELRATRMAFAKGIWDVFLVFTVVFWVSISFLYGAGYDTMRHIKEATLIFRNFDDSQTAQQLSSAIVAAFKDPGVPLLKDYTGSGSYQSIDAIKDAVWSGDAWGAIYVNDGFGERLEKALTEGADYDPKSAVTLVTEESRHYFKVMMVNKGAQSALSELEGVFAQQVFTQLTSAEGANITSIIDSANSAALITPFSYTIDNIAPYHFDMSMYILSVTLSLCMVVGSFIPSNMWKSIEEPFFKQVRVPQIIALRAFINIVWAIFICVQATGIVFAFHGPSWSPTVGDFFAIFAIFLLNTLAFTFFIDCMQNWVHPRFLLGGYFTTLFVNIAGAMFGAELNNHFFRICYALPFHSSGLMLRTLLTDGSYNKLDFAIPINILWSLFWWTISSFLIARKARLVYDGKILMSNVPPPNPQPAAVVHEKDSAAAPHAESPSASHESEYVSSTTGSPDSSHTDISSHMSRQRARKRTESEVSDIEIEDA</sequence>
<dbReference type="OrthoDB" id="2140105at2759"/>
<feature type="transmembrane region" description="Helical" evidence="2">
    <location>
        <begin position="269"/>
        <end position="294"/>
    </location>
</feature>
<dbReference type="InterPro" id="IPR022703">
    <property type="entry name" value="DUF3533"/>
</dbReference>
<feature type="transmembrane region" description="Helical" evidence="2">
    <location>
        <begin position="228"/>
        <end position="248"/>
    </location>
</feature>
<name>A0A9W8IBF0_9FUNG</name>
<evidence type="ECO:0000259" key="3">
    <source>
        <dbReference type="Pfam" id="PF12051"/>
    </source>
</evidence>
<dbReference type="GO" id="GO:0016020">
    <property type="term" value="C:membrane"/>
    <property type="evidence" value="ECO:0007669"/>
    <property type="project" value="TreeGrafter"/>
</dbReference>
<dbReference type="Pfam" id="PF12051">
    <property type="entry name" value="DUF3533"/>
    <property type="match status" value="1"/>
</dbReference>
<feature type="transmembrane region" description="Helical" evidence="2">
    <location>
        <begin position="306"/>
        <end position="323"/>
    </location>
</feature>
<feature type="compositionally biased region" description="Low complexity" evidence="1">
    <location>
        <begin position="445"/>
        <end position="456"/>
    </location>
</feature>
<keyword evidence="2" id="KW-0812">Transmembrane</keyword>
<dbReference type="Proteomes" id="UP001139887">
    <property type="component" value="Unassembled WGS sequence"/>
</dbReference>
<dbReference type="PANTHER" id="PTHR34814:SF2">
    <property type="entry name" value="DUF3533 DOMAIN-CONTAINING PROTEIN"/>
    <property type="match status" value="1"/>
</dbReference>
<dbReference type="AlphaFoldDB" id="A0A9W8IBF0"/>
<feature type="transmembrane region" description="Helical" evidence="2">
    <location>
        <begin position="33"/>
        <end position="54"/>
    </location>
</feature>
<comment type="caution">
    <text evidence="4">The sequence shown here is derived from an EMBL/GenBank/DDBJ whole genome shotgun (WGS) entry which is preliminary data.</text>
</comment>
<keyword evidence="2" id="KW-1133">Transmembrane helix</keyword>
<dbReference type="PANTHER" id="PTHR34814">
    <property type="entry name" value="NITROSOGUANIDINE RESISTANCE PROTEIN SNG1"/>
    <property type="match status" value="1"/>
</dbReference>
<keyword evidence="5" id="KW-1185">Reference proteome</keyword>
<feature type="transmembrane region" description="Helical" evidence="2">
    <location>
        <begin position="391"/>
        <end position="412"/>
    </location>
</feature>
<evidence type="ECO:0000256" key="1">
    <source>
        <dbReference type="SAM" id="MobiDB-lite"/>
    </source>
</evidence>
<evidence type="ECO:0000256" key="2">
    <source>
        <dbReference type="SAM" id="Phobius"/>
    </source>
</evidence>
<reference evidence="4" key="1">
    <citation type="submission" date="2022-07" db="EMBL/GenBank/DDBJ databases">
        <title>Phylogenomic reconstructions and comparative analyses of Kickxellomycotina fungi.</title>
        <authorList>
            <person name="Reynolds N.K."/>
            <person name="Stajich J.E."/>
            <person name="Barry K."/>
            <person name="Grigoriev I.V."/>
            <person name="Crous P."/>
            <person name="Smith M.E."/>
        </authorList>
    </citation>
    <scope>NUCLEOTIDE SEQUENCE</scope>
    <source>
        <strain evidence="4">NRRL 1566</strain>
    </source>
</reference>